<dbReference type="InterPro" id="IPR002145">
    <property type="entry name" value="CopG"/>
</dbReference>
<dbReference type="InterPro" id="IPR013321">
    <property type="entry name" value="Arc_rbn_hlx_hlx"/>
</dbReference>
<protein>
    <submittedName>
        <fullName evidence="2">Ribbon-helix-helix protein, CopG family</fullName>
    </submittedName>
</protein>
<name>A0ABU5YTU4_9MYCO</name>
<evidence type="ECO:0000313" key="3">
    <source>
        <dbReference type="Proteomes" id="UP001299283"/>
    </source>
</evidence>
<reference evidence="2 3" key="1">
    <citation type="submission" date="2023-12" db="EMBL/GenBank/DDBJ databases">
        <title>Description of new species of Mycobacterium terrae complex isolated from sewage at the Sao Paulo Zoological Park Foundation in Brazil.</title>
        <authorList>
            <person name="Romagnoli C.L."/>
            <person name="Conceicao E.C."/>
            <person name="Machado E."/>
            <person name="Barreto L.B.P.F."/>
            <person name="Sharma A."/>
            <person name="Silva N.M."/>
            <person name="Marques L.E."/>
            <person name="Juliana M.A."/>
            <person name="Lourenco M.C.S."/>
            <person name="Digiampietri L.A."/>
            <person name="Suffys P.N."/>
            <person name="Viana-Niero C."/>
        </authorList>
    </citation>
    <scope>NUCLEOTIDE SEQUENCE [LARGE SCALE GENOMIC DNA]</scope>
    <source>
        <strain evidence="2 3">MYC017</strain>
    </source>
</reference>
<dbReference type="Gene3D" id="1.10.1220.10">
    <property type="entry name" value="Met repressor-like"/>
    <property type="match status" value="1"/>
</dbReference>
<gene>
    <name evidence="2" type="ORF">K5L39_05045</name>
</gene>
<proteinExistence type="predicted"/>
<accession>A0ABU5YTU4</accession>
<keyword evidence="3" id="KW-1185">Reference proteome</keyword>
<dbReference type="InterPro" id="IPR010985">
    <property type="entry name" value="Ribbon_hlx_hlx"/>
</dbReference>
<comment type="caution">
    <text evidence="2">The sequence shown here is derived from an EMBL/GenBank/DDBJ whole genome shotgun (WGS) entry which is preliminary data.</text>
</comment>
<dbReference type="Pfam" id="PF01402">
    <property type="entry name" value="RHH_1"/>
    <property type="match status" value="1"/>
</dbReference>
<dbReference type="RefSeq" id="WP_225396354.1">
    <property type="nucleotide sequence ID" value="NZ_JAYJJQ010000003.1"/>
</dbReference>
<dbReference type="Proteomes" id="UP001299283">
    <property type="component" value="Unassembled WGS sequence"/>
</dbReference>
<dbReference type="SUPFAM" id="SSF47598">
    <property type="entry name" value="Ribbon-helix-helix"/>
    <property type="match status" value="1"/>
</dbReference>
<organism evidence="2 3">
    <name type="scientific">[Mycobacterium] vasticus</name>
    <dbReference type="NCBI Taxonomy" id="2875777"/>
    <lineage>
        <taxon>Bacteria</taxon>
        <taxon>Bacillati</taxon>
        <taxon>Actinomycetota</taxon>
        <taxon>Actinomycetes</taxon>
        <taxon>Mycobacteriales</taxon>
        <taxon>Mycobacteriaceae</taxon>
        <taxon>Mycolicibacter</taxon>
    </lineage>
</organism>
<dbReference type="EMBL" id="JAYJJQ010000003">
    <property type="protein sequence ID" value="MEB3068544.1"/>
    <property type="molecule type" value="Genomic_DNA"/>
</dbReference>
<evidence type="ECO:0000313" key="2">
    <source>
        <dbReference type="EMBL" id="MEB3068544.1"/>
    </source>
</evidence>
<evidence type="ECO:0000259" key="1">
    <source>
        <dbReference type="Pfam" id="PF01402"/>
    </source>
</evidence>
<sequence>MKTAISLPDETFDRVTQQARELGVSRSEFFARAAQLYLDDLDAQSLTGQIDSALEHLHGRDEAGAAAVAVGHHVLHAVDDEW</sequence>
<feature type="domain" description="Ribbon-helix-helix protein CopG" evidence="1">
    <location>
        <begin position="3"/>
        <end position="39"/>
    </location>
</feature>